<proteinExistence type="predicted"/>
<name>A0A9P7B003_9HELO</name>
<comment type="caution">
    <text evidence="2">The sequence shown here is derived from an EMBL/GenBank/DDBJ whole genome shotgun (WGS) entry which is preliminary data.</text>
</comment>
<reference evidence="2" key="1">
    <citation type="submission" date="2019-07" db="EMBL/GenBank/DDBJ databases">
        <title>Hyphodiscus hymeniophilus genome sequencing and assembly.</title>
        <authorList>
            <person name="Kramer G."/>
            <person name="Nodwell J."/>
        </authorList>
    </citation>
    <scope>NUCLEOTIDE SEQUENCE</scope>
    <source>
        <strain evidence="2">ATCC 34498</strain>
    </source>
</reference>
<evidence type="ECO:0000256" key="1">
    <source>
        <dbReference type="SAM" id="Phobius"/>
    </source>
</evidence>
<keyword evidence="3" id="KW-1185">Reference proteome</keyword>
<keyword evidence="1" id="KW-0472">Membrane</keyword>
<organism evidence="2 3">
    <name type="scientific">Hyphodiscus hymeniophilus</name>
    <dbReference type="NCBI Taxonomy" id="353542"/>
    <lineage>
        <taxon>Eukaryota</taxon>
        <taxon>Fungi</taxon>
        <taxon>Dikarya</taxon>
        <taxon>Ascomycota</taxon>
        <taxon>Pezizomycotina</taxon>
        <taxon>Leotiomycetes</taxon>
        <taxon>Helotiales</taxon>
        <taxon>Hyphodiscaceae</taxon>
        <taxon>Hyphodiscus</taxon>
    </lineage>
</organism>
<accession>A0A9P7B003</accession>
<keyword evidence="1" id="KW-0812">Transmembrane</keyword>
<dbReference type="PANTHER" id="PTHR37852:SF1">
    <property type="entry name" value="HIG1 DOMAIN-CONTAINING PROTEIN"/>
    <property type="match status" value="1"/>
</dbReference>
<keyword evidence="1" id="KW-1133">Transmembrane helix</keyword>
<dbReference type="Proteomes" id="UP000785200">
    <property type="component" value="Unassembled WGS sequence"/>
</dbReference>
<sequence length="208" mass="23202">MAEDEDAEKTALLQWREEQSQLLRMNSRMGLPFAVRLPLATSISFFVGMGLGLSHGSQVAGLRFRAENAHRLPSTPTGWYLYHKSKNYHMAFAGVKEGLKMGAKVSFWTAGFFSIEEIFDRYRGTKDFINTMIASLTVAGGFSLWNRFPVITAARTAKSGLAIGLAYGLAQDAVGAMRGRKPSYVEWMQRKTRRKVDMNPGPEPDRTA</sequence>
<dbReference type="PANTHER" id="PTHR37852">
    <property type="entry name" value="YALI0B21208P"/>
    <property type="match status" value="1"/>
</dbReference>
<dbReference type="OrthoDB" id="5584028at2759"/>
<dbReference type="EMBL" id="VNKQ01000004">
    <property type="protein sequence ID" value="KAG0651600.1"/>
    <property type="molecule type" value="Genomic_DNA"/>
</dbReference>
<evidence type="ECO:0000313" key="2">
    <source>
        <dbReference type="EMBL" id="KAG0651600.1"/>
    </source>
</evidence>
<gene>
    <name evidence="2" type="ORF">D0Z07_2101</name>
</gene>
<feature type="transmembrane region" description="Helical" evidence="1">
    <location>
        <begin position="33"/>
        <end position="53"/>
    </location>
</feature>
<dbReference type="AlphaFoldDB" id="A0A9P7B003"/>
<evidence type="ECO:0000313" key="3">
    <source>
        <dbReference type="Proteomes" id="UP000785200"/>
    </source>
</evidence>
<protein>
    <submittedName>
        <fullName evidence="2">Uncharacterized protein</fullName>
    </submittedName>
</protein>